<evidence type="ECO:0000256" key="5">
    <source>
        <dbReference type="ARBA" id="ARBA00023136"/>
    </source>
</evidence>
<dbReference type="InterPro" id="IPR000109">
    <property type="entry name" value="POT_fam"/>
</dbReference>
<dbReference type="Proteomes" id="UP000516437">
    <property type="component" value="Chromosome 6"/>
</dbReference>
<feature type="transmembrane region" description="Helical" evidence="6">
    <location>
        <begin position="72"/>
        <end position="91"/>
    </location>
</feature>
<dbReference type="Pfam" id="PF00854">
    <property type="entry name" value="PTR2"/>
    <property type="match status" value="1"/>
</dbReference>
<evidence type="ECO:0000256" key="1">
    <source>
        <dbReference type="ARBA" id="ARBA00004141"/>
    </source>
</evidence>
<feature type="transmembrane region" description="Helical" evidence="6">
    <location>
        <begin position="216"/>
        <end position="235"/>
    </location>
</feature>
<proteinExistence type="inferred from homology"/>
<evidence type="ECO:0000256" key="3">
    <source>
        <dbReference type="ARBA" id="ARBA00022692"/>
    </source>
</evidence>
<feature type="transmembrane region" description="Helical" evidence="6">
    <location>
        <begin position="492"/>
        <end position="512"/>
    </location>
</feature>
<keyword evidence="4 6" id="KW-1133">Transmembrane helix</keyword>
<dbReference type="SUPFAM" id="SSF103473">
    <property type="entry name" value="MFS general substrate transporter"/>
    <property type="match status" value="1"/>
</dbReference>
<dbReference type="InterPro" id="IPR036259">
    <property type="entry name" value="MFS_trans_sf"/>
</dbReference>
<dbReference type="InterPro" id="IPR018456">
    <property type="entry name" value="PTR2_symporter_CS"/>
</dbReference>
<name>A0A6A1V8N6_9ROSI</name>
<dbReference type="PROSITE" id="PS01022">
    <property type="entry name" value="PTR2_1"/>
    <property type="match status" value="1"/>
</dbReference>
<accession>A0A6A1V8N6</accession>
<comment type="subcellular location">
    <subcellularLocation>
        <location evidence="1">Membrane</location>
        <topology evidence="1">Multi-pass membrane protein</topology>
    </subcellularLocation>
</comment>
<dbReference type="EMBL" id="RXIC02000024">
    <property type="protein sequence ID" value="KAB1209073.1"/>
    <property type="molecule type" value="Genomic_DNA"/>
</dbReference>
<feature type="transmembrane region" description="Helical" evidence="6">
    <location>
        <begin position="147"/>
        <end position="170"/>
    </location>
</feature>
<dbReference type="PANTHER" id="PTHR11654">
    <property type="entry name" value="OLIGOPEPTIDE TRANSPORTER-RELATED"/>
    <property type="match status" value="1"/>
</dbReference>
<keyword evidence="3 6" id="KW-0812">Transmembrane</keyword>
<dbReference type="GO" id="GO:0006857">
    <property type="term" value="P:oligopeptide transport"/>
    <property type="evidence" value="ECO:0007669"/>
    <property type="project" value="InterPro"/>
</dbReference>
<dbReference type="OrthoDB" id="8904098at2759"/>
<protein>
    <submittedName>
        <fullName evidence="7">Protein NRT1/ PTR FAMILY 6.2</fullName>
    </submittedName>
</protein>
<dbReference type="Gene3D" id="1.20.1250.20">
    <property type="entry name" value="MFS general substrate transporter like domains"/>
    <property type="match status" value="1"/>
</dbReference>
<dbReference type="AlphaFoldDB" id="A0A6A1V8N6"/>
<gene>
    <name evidence="7" type="ORF">CJ030_MR6G025947</name>
</gene>
<evidence type="ECO:0000256" key="2">
    <source>
        <dbReference type="ARBA" id="ARBA00005982"/>
    </source>
</evidence>
<feature type="transmembrane region" description="Helical" evidence="6">
    <location>
        <begin position="45"/>
        <end position="66"/>
    </location>
</feature>
<feature type="transmembrane region" description="Helical" evidence="6">
    <location>
        <begin position="191"/>
        <end position="210"/>
    </location>
</feature>
<keyword evidence="5 6" id="KW-0472">Membrane</keyword>
<sequence>MEENKNMKSFISDAVDCKGGPADRTTTGGWVSAALILGIEVSERLSTMGIFVNLVTYLIHTMHLPSATSSNIVTNAVGTAFLLSLLGGIIADSFLGRYWTITASALIHALGTCMLAISAAPKLRPPPCDPSSSGVCGEASKMQMTMFYIAVYTIAVGIGGIKSSVPGFGTDQFDQKDEKEKDEMAQFFSRYYLIISIGTLLAVTVIVYIQDHVGRTWGYGICAASMFLAVFAFLVGTKRYRYKKCVSSPIIQILQVIVAAIRKRKAELPSDDSFLFEKSSPETSIPHTDQYSWLDKGAIISSRERGPDGSTIRNPWRLCTVTKVEEVKMLIKIMPIFATTFLFWTIHAQMLGYSVAQCFTLNRSIRSFDIPPASFNAFYIGSIVINLTLYDRIIVPFWKQSSKGAQGFTNLQEIGMGLFFATLGMAVASLVEMRRLYIVRVTRDPTTTLPMNAFFLVPQFILVGIGGTFMYTGQLNFFITQSPKGMKALGTGLFLTTTALGFFGSSILVTVVKKVTGTHGWLTPNINNSRLDCFYALLAVLGSIDLGLYMICAGRYKAHPVENADKPNSGKV</sequence>
<evidence type="ECO:0000256" key="4">
    <source>
        <dbReference type="ARBA" id="ARBA00022989"/>
    </source>
</evidence>
<comment type="similarity">
    <text evidence="2">Belongs to the major facilitator superfamily. Proton-dependent oligopeptide transporter (POT/PTR) (TC 2.A.17) family.</text>
</comment>
<feature type="transmembrane region" description="Helical" evidence="6">
    <location>
        <begin position="411"/>
        <end position="431"/>
    </location>
</feature>
<evidence type="ECO:0000313" key="7">
    <source>
        <dbReference type="EMBL" id="KAB1209073.1"/>
    </source>
</evidence>
<dbReference type="GO" id="GO:0016020">
    <property type="term" value="C:membrane"/>
    <property type="evidence" value="ECO:0007669"/>
    <property type="project" value="UniProtKB-SubCell"/>
</dbReference>
<feature type="transmembrane region" description="Helical" evidence="6">
    <location>
        <begin position="98"/>
        <end position="120"/>
    </location>
</feature>
<evidence type="ECO:0000256" key="6">
    <source>
        <dbReference type="SAM" id="Phobius"/>
    </source>
</evidence>
<feature type="transmembrane region" description="Helical" evidence="6">
    <location>
        <begin position="373"/>
        <end position="390"/>
    </location>
</feature>
<feature type="transmembrane region" description="Helical" evidence="6">
    <location>
        <begin position="534"/>
        <end position="552"/>
    </location>
</feature>
<reference evidence="7 8" key="1">
    <citation type="journal article" date="2019" name="Plant Biotechnol. J.">
        <title>The red bayberry genome and genetic basis of sex determination.</title>
        <authorList>
            <person name="Jia H.M."/>
            <person name="Jia H.J."/>
            <person name="Cai Q.L."/>
            <person name="Wang Y."/>
            <person name="Zhao H.B."/>
            <person name="Yang W.F."/>
            <person name="Wang G.Y."/>
            <person name="Li Y.H."/>
            <person name="Zhan D.L."/>
            <person name="Shen Y.T."/>
            <person name="Niu Q.F."/>
            <person name="Chang L."/>
            <person name="Qiu J."/>
            <person name="Zhao L."/>
            <person name="Xie H.B."/>
            <person name="Fu W.Y."/>
            <person name="Jin J."/>
            <person name="Li X.W."/>
            <person name="Jiao Y."/>
            <person name="Zhou C.C."/>
            <person name="Tu T."/>
            <person name="Chai C.Y."/>
            <person name="Gao J.L."/>
            <person name="Fan L.J."/>
            <person name="van de Weg E."/>
            <person name="Wang J.Y."/>
            <person name="Gao Z.S."/>
        </authorList>
    </citation>
    <scope>NUCLEOTIDE SEQUENCE [LARGE SCALE GENOMIC DNA]</scope>
    <source>
        <tissue evidence="7">Leaves</tissue>
    </source>
</reference>
<evidence type="ECO:0000313" key="8">
    <source>
        <dbReference type="Proteomes" id="UP000516437"/>
    </source>
</evidence>
<keyword evidence="8" id="KW-1185">Reference proteome</keyword>
<comment type="caution">
    <text evidence="7">The sequence shown here is derived from an EMBL/GenBank/DDBJ whole genome shotgun (WGS) entry which is preliminary data.</text>
</comment>
<feature type="transmembrane region" description="Helical" evidence="6">
    <location>
        <begin position="451"/>
        <end position="471"/>
    </location>
</feature>
<organism evidence="7 8">
    <name type="scientific">Morella rubra</name>
    <name type="common">Chinese bayberry</name>
    <dbReference type="NCBI Taxonomy" id="262757"/>
    <lineage>
        <taxon>Eukaryota</taxon>
        <taxon>Viridiplantae</taxon>
        <taxon>Streptophyta</taxon>
        <taxon>Embryophyta</taxon>
        <taxon>Tracheophyta</taxon>
        <taxon>Spermatophyta</taxon>
        <taxon>Magnoliopsida</taxon>
        <taxon>eudicotyledons</taxon>
        <taxon>Gunneridae</taxon>
        <taxon>Pentapetalae</taxon>
        <taxon>rosids</taxon>
        <taxon>fabids</taxon>
        <taxon>Fagales</taxon>
        <taxon>Myricaceae</taxon>
        <taxon>Morella</taxon>
    </lineage>
</organism>
<dbReference type="GO" id="GO:0022857">
    <property type="term" value="F:transmembrane transporter activity"/>
    <property type="evidence" value="ECO:0007669"/>
    <property type="project" value="InterPro"/>
</dbReference>